<reference evidence="2" key="1">
    <citation type="journal article" date="2023" name="Hortic. Res.">
        <title>A chromosome-level phased genome enabling allele-level studies in sweet orange: a case study on citrus Huanglongbing tolerance.</title>
        <authorList>
            <person name="Wu B."/>
            <person name="Yu Q."/>
            <person name="Deng Z."/>
            <person name="Duan Y."/>
            <person name="Luo F."/>
            <person name="Gmitter F. Jr."/>
        </authorList>
    </citation>
    <scope>NUCLEOTIDE SEQUENCE [LARGE SCALE GENOMIC DNA]</scope>
    <source>
        <strain evidence="2">cv. Valencia</strain>
    </source>
</reference>
<dbReference type="EMBL" id="CM039178">
    <property type="protein sequence ID" value="KAH9680175.1"/>
    <property type="molecule type" value="Genomic_DNA"/>
</dbReference>
<gene>
    <name evidence="1" type="ORF">KPL71_026453</name>
</gene>
<name>A0ACB8HZL2_CITSI</name>
<evidence type="ECO:0000313" key="1">
    <source>
        <dbReference type="EMBL" id="KAH9680175.1"/>
    </source>
</evidence>
<dbReference type="Proteomes" id="UP000829398">
    <property type="component" value="Chromosome 9"/>
</dbReference>
<accession>A0ACB8HZL2</accession>
<sequence length="561" mass="64205">MAFIELAYNKAYGQNSEELKHVRDKLFQFLKREGYTHLHLGGFRLILTLYERKGLPVTTKLALLDTCFKEYQHAVIGIVLTTLRAGSVLLTFYPNFNLSLDDPNLPITLKVQIQIQGAEQTVSSKMATLHHQLVYRLQNHALDLPTPQTTLDELMILADSSESIPTIVQIPRQIQKQELLKLMPFKWLSNYEKFHQNSQPVQTTDAHFQKRVDGTVKLTFQSSSTSQTPIVSHPPSEQSTPRNSFSYSLMITAVSNAQENLPIHGFASDGYPIYPDKISKEDDDDFNRRPRWRKKKSHKLDPCHKKPLLPLDDPDSLTPLHIYRKGLRLCKQEANQPILHSTPIQSCMMFSSSSYQDQFPPLEKQTDPRTKVTTKPFIHSPVAPNGQLKEPKSFEAVLNWQTQNARAQNSAFRSLDKKIEKVAFQVKQTDTKVDKITSQLEHMYLDMQNRVTQLDSDLQFMIQNRYWDKQQPSLFAKSPSLPLHTPTFSTYQPFYTPSTSRQLVDYAKFLGLSHLKHTSTPAHPKPRSRPTKNQSPPAYHPTPTVPVPELSLELSQESQPT</sequence>
<comment type="caution">
    <text evidence="1">The sequence shown here is derived from an EMBL/GenBank/DDBJ whole genome shotgun (WGS) entry which is preliminary data.</text>
</comment>
<keyword evidence="2" id="KW-1185">Reference proteome</keyword>
<evidence type="ECO:0000313" key="2">
    <source>
        <dbReference type="Proteomes" id="UP000829398"/>
    </source>
</evidence>
<proteinExistence type="predicted"/>
<organism evidence="1 2">
    <name type="scientific">Citrus sinensis</name>
    <name type="common">Sweet orange</name>
    <name type="synonym">Citrus aurantium var. sinensis</name>
    <dbReference type="NCBI Taxonomy" id="2711"/>
    <lineage>
        <taxon>Eukaryota</taxon>
        <taxon>Viridiplantae</taxon>
        <taxon>Streptophyta</taxon>
        <taxon>Embryophyta</taxon>
        <taxon>Tracheophyta</taxon>
        <taxon>Spermatophyta</taxon>
        <taxon>Magnoliopsida</taxon>
        <taxon>eudicotyledons</taxon>
        <taxon>Gunneridae</taxon>
        <taxon>Pentapetalae</taxon>
        <taxon>rosids</taxon>
        <taxon>malvids</taxon>
        <taxon>Sapindales</taxon>
        <taxon>Rutaceae</taxon>
        <taxon>Aurantioideae</taxon>
        <taxon>Citrus</taxon>
    </lineage>
</organism>
<protein>
    <submittedName>
        <fullName evidence="1">Uncharacterized protein</fullName>
    </submittedName>
</protein>